<accession>A0A927BPU5</accession>
<organism evidence="1 2">
    <name type="scientific">Paenibacillus sabuli</name>
    <dbReference type="NCBI Taxonomy" id="2772509"/>
    <lineage>
        <taxon>Bacteria</taxon>
        <taxon>Bacillati</taxon>
        <taxon>Bacillota</taxon>
        <taxon>Bacilli</taxon>
        <taxon>Bacillales</taxon>
        <taxon>Paenibacillaceae</taxon>
        <taxon>Paenibacillus</taxon>
    </lineage>
</organism>
<dbReference type="InterPro" id="IPR011004">
    <property type="entry name" value="Trimer_LpxA-like_sf"/>
</dbReference>
<dbReference type="EMBL" id="JACXIZ010000011">
    <property type="protein sequence ID" value="MBD2844513.1"/>
    <property type="molecule type" value="Genomic_DNA"/>
</dbReference>
<keyword evidence="2" id="KW-1185">Reference proteome</keyword>
<dbReference type="InterPro" id="IPR050179">
    <property type="entry name" value="Trans_hexapeptide_repeat"/>
</dbReference>
<comment type="caution">
    <text evidence="1">The sequence shown here is derived from an EMBL/GenBank/DDBJ whole genome shotgun (WGS) entry which is preliminary data.</text>
</comment>
<sequence length="213" mass="21756">MKLALFGASDFARELGHLALELGCARIALLRRSTGRANATSPQTVDGFAVLDESTVHTLAADDWRFAIAIGASALRRAVAERYPELPYVNLIHPHATLARGQAEAVAACRGSVILAGARLSSSVRCGSFAVYGANCTIGHDCLVGDCVTVGPGAHICGNVHLQAAATIGAGATVLQGTSARPRRIGARAVVGAGAVVTRDVPDGAVVKGVPAR</sequence>
<reference evidence="1" key="1">
    <citation type="submission" date="2020-09" db="EMBL/GenBank/DDBJ databases">
        <title>A novel bacterium of genus Paenibacillus, isolated from South China Sea.</title>
        <authorList>
            <person name="Huang H."/>
            <person name="Mo K."/>
            <person name="Hu Y."/>
        </authorList>
    </citation>
    <scope>NUCLEOTIDE SEQUENCE</scope>
    <source>
        <strain evidence="1">IB182496</strain>
    </source>
</reference>
<gene>
    <name evidence="1" type="ORF">IDH44_04865</name>
</gene>
<dbReference type="RefSeq" id="WP_190915258.1">
    <property type="nucleotide sequence ID" value="NZ_JACXIZ010000011.1"/>
</dbReference>
<dbReference type="PANTHER" id="PTHR43300:SF7">
    <property type="entry name" value="UDP-N-ACETYLBACILLOSAMINE N-ACETYLTRANSFERASE"/>
    <property type="match status" value="1"/>
</dbReference>
<dbReference type="SUPFAM" id="SSF51161">
    <property type="entry name" value="Trimeric LpxA-like enzymes"/>
    <property type="match status" value="1"/>
</dbReference>
<evidence type="ECO:0000313" key="1">
    <source>
        <dbReference type="EMBL" id="MBD2844513.1"/>
    </source>
</evidence>
<proteinExistence type="predicted"/>
<name>A0A927BPU5_9BACL</name>
<evidence type="ECO:0000313" key="2">
    <source>
        <dbReference type="Proteomes" id="UP000621560"/>
    </source>
</evidence>
<dbReference type="Gene3D" id="2.160.10.10">
    <property type="entry name" value="Hexapeptide repeat proteins"/>
    <property type="match status" value="1"/>
</dbReference>
<dbReference type="PANTHER" id="PTHR43300">
    <property type="entry name" value="ACETYLTRANSFERASE"/>
    <property type="match status" value="1"/>
</dbReference>
<evidence type="ECO:0008006" key="3">
    <source>
        <dbReference type="Google" id="ProtNLM"/>
    </source>
</evidence>
<dbReference type="Proteomes" id="UP000621560">
    <property type="component" value="Unassembled WGS sequence"/>
</dbReference>
<dbReference type="AlphaFoldDB" id="A0A927BPU5"/>
<protein>
    <recommendedName>
        <fullName evidence="3">Acetyltransferase</fullName>
    </recommendedName>
</protein>